<feature type="compositionally biased region" description="Gly residues" evidence="1">
    <location>
        <begin position="171"/>
        <end position="184"/>
    </location>
</feature>
<protein>
    <submittedName>
        <fullName evidence="2">Uncharacterized protein</fullName>
    </submittedName>
</protein>
<feature type="compositionally biased region" description="Polar residues" evidence="1">
    <location>
        <begin position="73"/>
        <end position="87"/>
    </location>
</feature>
<name>A0ABQ7KAF2_9FUNG</name>
<evidence type="ECO:0000313" key="2">
    <source>
        <dbReference type="EMBL" id="KAG0293403.1"/>
    </source>
</evidence>
<dbReference type="EMBL" id="JAAAIM010000157">
    <property type="protein sequence ID" value="KAG0293403.1"/>
    <property type="molecule type" value="Genomic_DNA"/>
</dbReference>
<feature type="region of interest" description="Disordered" evidence="1">
    <location>
        <begin position="572"/>
        <end position="592"/>
    </location>
</feature>
<gene>
    <name evidence="2" type="ORF">BGZ96_002871</name>
</gene>
<sequence length="861" mass="88085">MTSNLAKFISGTGSNSNNSQTATSPTTGSSTGGPTLTSSSNAAAAAGGGTKPVGGGQGHGQGGLGGGREGGATTTLNPTSLWSSRSTGGEGESFQVDGIPHHGRNYTANSTNTTTTTATAAAANTSLTIEQFKWSMICCCNEIKTRAAALPPPASISNKKADKNKSRSSNGNGGSGGNNAGSGSGHLSSANTPYNTAAAIEQAAQDSRASLQALLLVMTSSSPMGMDKDRDGIDPSVLATGAQCYRGSTATGTQAQNHSLLSLIGPSGGVATSATGAAPPMRSHSMHHLSRYSSHPALTTTAPGVQPSGAPATPLRNNKSQSGMANSYAQATNAILNPLSLQELALLFAYLLSIAPDQWIPWHLYDFFVRPQGRSYKDLIEMLPTHSQRILKALLETVEALIDYATVTGLQQQRVLQHQYQLQQQQQQQSGPAGKQPTLAHLRSRSEVDPGHSRNNGGYGVGGNPMLKSAGSSTLSLARALAILEPPFSAQELQQLQQQQQLRQQQQQASLSPAACGGDTVHQEIALRGRKRRVILDSLSGLVFRPRAGESHRGGNGAGGLGSGAMGAWIESPTDNGLLSPEEKGNGGKGKAMRRRSFLGAATTSSGSSAAAVGGPSPAAVALQLQISEREREAGHLAFENLVSAFETEFVRPFPSVVTGPGADAKAKATVGGTEAGAESQDELPNVTLPQSLAAAGTSAASTSSSTTGEVITDDGVGANGPGGGTVIVAATLAQETSFCVATRTASSCQPQYRQCYETGVVTTQQQSTAVALPSVSASGSTVNLPAIVQSLAVMEVPVSEGIHGAKAESRGADGYEKDPIALDAEDVTVEVHPRGGPEDEDAVRNDLVVLDSVEGPSAGP</sequence>
<keyword evidence="3" id="KW-1185">Reference proteome</keyword>
<feature type="region of interest" description="Disordered" evidence="1">
    <location>
        <begin position="1"/>
        <end position="111"/>
    </location>
</feature>
<reference evidence="2 3" key="1">
    <citation type="journal article" date="2020" name="Fungal Divers.">
        <title>Resolving the Mortierellaceae phylogeny through synthesis of multi-gene phylogenetics and phylogenomics.</title>
        <authorList>
            <person name="Vandepol N."/>
            <person name="Liber J."/>
            <person name="Desiro A."/>
            <person name="Na H."/>
            <person name="Kennedy M."/>
            <person name="Barry K."/>
            <person name="Grigoriev I.V."/>
            <person name="Miller A.N."/>
            <person name="O'Donnell K."/>
            <person name="Stajich J.E."/>
            <person name="Bonito G."/>
        </authorList>
    </citation>
    <scope>NUCLEOTIDE SEQUENCE [LARGE SCALE GENOMIC DNA]</scope>
    <source>
        <strain evidence="2 3">AD045</strain>
    </source>
</reference>
<feature type="region of interest" description="Disordered" evidence="1">
    <location>
        <begin position="151"/>
        <end position="189"/>
    </location>
</feature>
<feature type="region of interest" description="Disordered" evidence="1">
    <location>
        <begin position="296"/>
        <end position="321"/>
    </location>
</feature>
<evidence type="ECO:0000313" key="3">
    <source>
        <dbReference type="Proteomes" id="UP001194696"/>
    </source>
</evidence>
<accession>A0ABQ7KAF2</accession>
<feature type="region of interest" description="Disordered" evidence="1">
    <location>
        <begin position="423"/>
        <end position="465"/>
    </location>
</feature>
<feature type="compositionally biased region" description="Low complexity" evidence="1">
    <location>
        <begin position="10"/>
        <end position="45"/>
    </location>
</feature>
<proteinExistence type="predicted"/>
<dbReference type="Proteomes" id="UP001194696">
    <property type="component" value="Unassembled WGS sequence"/>
</dbReference>
<feature type="compositionally biased region" description="Gly residues" evidence="1">
    <location>
        <begin position="46"/>
        <end position="70"/>
    </location>
</feature>
<organism evidence="2 3">
    <name type="scientific">Linnemannia gamsii</name>
    <dbReference type="NCBI Taxonomy" id="64522"/>
    <lineage>
        <taxon>Eukaryota</taxon>
        <taxon>Fungi</taxon>
        <taxon>Fungi incertae sedis</taxon>
        <taxon>Mucoromycota</taxon>
        <taxon>Mortierellomycotina</taxon>
        <taxon>Mortierellomycetes</taxon>
        <taxon>Mortierellales</taxon>
        <taxon>Mortierellaceae</taxon>
        <taxon>Linnemannia</taxon>
    </lineage>
</organism>
<evidence type="ECO:0000256" key="1">
    <source>
        <dbReference type="SAM" id="MobiDB-lite"/>
    </source>
</evidence>
<comment type="caution">
    <text evidence="2">The sequence shown here is derived from an EMBL/GenBank/DDBJ whole genome shotgun (WGS) entry which is preliminary data.</text>
</comment>